<reference evidence="4 5" key="1">
    <citation type="journal article" date="2014" name="Genome Biol. Evol.">
        <title>The secreted proteins of Achlya hypogyna and Thraustotheca clavata identify the ancestral oomycete secretome and reveal gene acquisitions by horizontal gene transfer.</title>
        <authorList>
            <person name="Misner I."/>
            <person name="Blouin N."/>
            <person name="Leonard G."/>
            <person name="Richards T.A."/>
            <person name="Lane C.E."/>
        </authorList>
    </citation>
    <scope>NUCLEOTIDE SEQUENCE [LARGE SCALE GENOMIC DNA]</scope>
    <source>
        <strain evidence="4 5">ATCC 48635</strain>
    </source>
</reference>
<dbReference type="InterPro" id="IPR055414">
    <property type="entry name" value="LRR_R13L4/SHOC2-like"/>
</dbReference>
<protein>
    <recommendedName>
        <fullName evidence="3">Disease resistance R13L4/SHOC-2-like LRR domain-containing protein</fullName>
    </recommendedName>
</protein>
<keyword evidence="5" id="KW-1185">Reference proteome</keyword>
<keyword evidence="1" id="KW-0433">Leucine-rich repeat</keyword>
<dbReference type="PANTHER" id="PTHR46662:SF104">
    <property type="entry name" value="GPI-ANCHORED ADHESIN-LIKE PROTEIN PGA55-RELATED"/>
    <property type="match status" value="1"/>
</dbReference>
<keyword evidence="2" id="KW-0677">Repeat</keyword>
<evidence type="ECO:0000256" key="1">
    <source>
        <dbReference type="ARBA" id="ARBA00022614"/>
    </source>
</evidence>
<dbReference type="PANTHER" id="PTHR46662">
    <property type="entry name" value="DI-GLUCOSE BINDING PROTEIN WITH LEUCINE-RICH REPEAT DOMAIN-CONTAINING PROTEIN"/>
    <property type="match status" value="1"/>
</dbReference>
<evidence type="ECO:0000313" key="4">
    <source>
        <dbReference type="EMBL" id="OQS01429.1"/>
    </source>
</evidence>
<dbReference type="SUPFAM" id="SSF52058">
    <property type="entry name" value="L domain-like"/>
    <property type="match status" value="1"/>
</dbReference>
<name>A0A1V9ZTX2_ACHHY</name>
<organism evidence="4 5">
    <name type="scientific">Achlya hypogyna</name>
    <name type="common">Oomycete</name>
    <name type="synonym">Protoachlya hypogyna</name>
    <dbReference type="NCBI Taxonomy" id="1202772"/>
    <lineage>
        <taxon>Eukaryota</taxon>
        <taxon>Sar</taxon>
        <taxon>Stramenopiles</taxon>
        <taxon>Oomycota</taxon>
        <taxon>Saprolegniomycetes</taxon>
        <taxon>Saprolegniales</taxon>
        <taxon>Achlyaceae</taxon>
        <taxon>Achlya</taxon>
    </lineage>
</organism>
<dbReference type="Pfam" id="PF23598">
    <property type="entry name" value="LRR_14"/>
    <property type="match status" value="1"/>
</dbReference>
<dbReference type="InterPro" id="IPR003591">
    <property type="entry name" value="Leu-rich_rpt_typical-subtyp"/>
</dbReference>
<dbReference type="Proteomes" id="UP000243579">
    <property type="component" value="Unassembled WGS sequence"/>
</dbReference>
<feature type="domain" description="Disease resistance R13L4/SHOC-2-like LRR" evidence="3">
    <location>
        <begin position="105"/>
        <end position="204"/>
    </location>
</feature>
<dbReference type="InterPro" id="IPR032675">
    <property type="entry name" value="LRR_dom_sf"/>
</dbReference>
<evidence type="ECO:0000256" key="2">
    <source>
        <dbReference type="ARBA" id="ARBA00022737"/>
    </source>
</evidence>
<sequence>MAEVNAISFDGAKGEVDCQSGHRRWVRDALERRLKKAVATGTVDLSGPAGWSLAFGYAGMQLDLLPKELFASASRLSWAKAQLKRLYLTNNALSLVSPEIALFEQLTVLGLGGNALTSLPPEIGALAHLHTLHAERNQLTALPEALARCSRLAHVTLDSNRFHVFPAVLTKCTRLEHLSLSDNELLEVPPQIRRLTRLIELNLDRNHIGPDLPPEIGSLTRLQRLGLALNCLADVPRGVLRLPQLTHLRLDGNRAPGHVVKDPITGEVLDGVNVPTRFDGYLQLRQAVMVPDPSAPQGYRKQVEALEGLVPTAELNLENAFHDRDKDEIGRKIIRGRK</sequence>
<comment type="caution">
    <text evidence="4">The sequence shown here is derived from an EMBL/GenBank/DDBJ whole genome shotgun (WGS) entry which is preliminary data.</text>
</comment>
<dbReference type="Gene3D" id="3.80.10.10">
    <property type="entry name" value="Ribonuclease Inhibitor"/>
    <property type="match status" value="2"/>
</dbReference>
<dbReference type="EMBL" id="JNBR01000008">
    <property type="protein sequence ID" value="OQS01429.1"/>
    <property type="molecule type" value="Genomic_DNA"/>
</dbReference>
<dbReference type="OrthoDB" id="167151at2759"/>
<proteinExistence type="predicted"/>
<accession>A0A1V9ZTX2</accession>
<dbReference type="AlphaFoldDB" id="A0A1V9ZTX2"/>
<dbReference type="SMART" id="SM00369">
    <property type="entry name" value="LRR_TYP"/>
    <property type="match status" value="5"/>
</dbReference>
<gene>
    <name evidence="4" type="ORF">ACHHYP_01046</name>
</gene>
<dbReference type="STRING" id="1202772.A0A1V9ZTX2"/>
<evidence type="ECO:0000313" key="5">
    <source>
        <dbReference type="Proteomes" id="UP000243579"/>
    </source>
</evidence>
<evidence type="ECO:0000259" key="3">
    <source>
        <dbReference type="Pfam" id="PF23598"/>
    </source>
</evidence>